<proteinExistence type="predicted"/>
<accession>A0A428NGZ2</accession>
<organism evidence="1 2">
    <name type="scientific">Fusarium duplospermum</name>
    <dbReference type="NCBI Taxonomy" id="1325734"/>
    <lineage>
        <taxon>Eukaryota</taxon>
        <taxon>Fungi</taxon>
        <taxon>Dikarya</taxon>
        <taxon>Ascomycota</taxon>
        <taxon>Pezizomycotina</taxon>
        <taxon>Sordariomycetes</taxon>
        <taxon>Hypocreomycetidae</taxon>
        <taxon>Hypocreales</taxon>
        <taxon>Nectriaceae</taxon>
        <taxon>Fusarium</taxon>
        <taxon>Fusarium solani species complex</taxon>
    </lineage>
</organism>
<reference evidence="1 2" key="1">
    <citation type="submission" date="2017-06" db="EMBL/GenBank/DDBJ databases">
        <title>Comparative genomic analysis of Ambrosia Fusariam Clade fungi.</title>
        <authorList>
            <person name="Stajich J.E."/>
            <person name="Carrillo J."/>
            <person name="Kijimoto T."/>
            <person name="Eskalen A."/>
            <person name="O'Donnell K."/>
            <person name="Kasson M."/>
        </authorList>
    </citation>
    <scope>NUCLEOTIDE SEQUENCE [LARGE SCALE GENOMIC DNA]</scope>
    <source>
        <strain evidence="1 2">NRRL62584</strain>
    </source>
</reference>
<dbReference type="Proteomes" id="UP000288168">
    <property type="component" value="Unassembled WGS sequence"/>
</dbReference>
<evidence type="ECO:0000313" key="2">
    <source>
        <dbReference type="Proteomes" id="UP000288168"/>
    </source>
</evidence>
<name>A0A428NGZ2_9HYPO</name>
<gene>
    <name evidence="1" type="ORF">CEP54_016214</name>
</gene>
<dbReference type="OrthoDB" id="10340531at2759"/>
<protein>
    <submittedName>
        <fullName evidence="1">Uncharacterized protein</fullName>
    </submittedName>
</protein>
<keyword evidence="2" id="KW-1185">Reference proteome</keyword>
<sequence>MEAMREAQASLAIHCIRLHVLVKVSSRHPAERAIGPRHPRHARAAIAAAANLDLHPLADADVMALSLADPLLRWARDRIVAGTSEPRIPVTDRLACIAMGLAPLAQVDFDNPTEAFFHTFYRHHLFWNDRPPSMAEIQSAVEYDWDWSMETIALEVGLERPVQE</sequence>
<comment type="caution">
    <text evidence="1">The sequence shown here is derived from an EMBL/GenBank/DDBJ whole genome shotgun (WGS) entry which is preliminary data.</text>
</comment>
<dbReference type="EMBL" id="NKCI01000552">
    <property type="protein sequence ID" value="RSL39998.1"/>
    <property type="molecule type" value="Genomic_DNA"/>
</dbReference>
<evidence type="ECO:0000313" key="1">
    <source>
        <dbReference type="EMBL" id="RSL39998.1"/>
    </source>
</evidence>
<dbReference type="AlphaFoldDB" id="A0A428NGZ2"/>